<comment type="caution">
    <text evidence="1">The sequence shown here is derived from an EMBL/GenBank/DDBJ whole genome shotgun (WGS) entry which is preliminary data.</text>
</comment>
<dbReference type="AlphaFoldDB" id="A0A6A5ATK2"/>
<evidence type="ECO:0000313" key="2">
    <source>
        <dbReference type="Proteomes" id="UP000469452"/>
    </source>
</evidence>
<dbReference type="EMBL" id="VJMI01005502">
    <property type="protein sequence ID" value="KAF0769211.1"/>
    <property type="molecule type" value="Genomic_DNA"/>
</dbReference>
<proteinExistence type="predicted"/>
<organism evidence="1 2">
    <name type="scientific">Aphanomyces astaci</name>
    <name type="common">Crayfish plague agent</name>
    <dbReference type="NCBI Taxonomy" id="112090"/>
    <lineage>
        <taxon>Eukaryota</taxon>
        <taxon>Sar</taxon>
        <taxon>Stramenopiles</taxon>
        <taxon>Oomycota</taxon>
        <taxon>Saprolegniomycetes</taxon>
        <taxon>Saprolegniales</taxon>
        <taxon>Verrucalvaceae</taxon>
        <taxon>Aphanomyces</taxon>
    </lineage>
</organism>
<gene>
    <name evidence="1" type="ORF">AaE_002710</name>
</gene>
<feature type="non-terminal residue" evidence="1">
    <location>
        <position position="1"/>
    </location>
</feature>
<dbReference type="Proteomes" id="UP000469452">
    <property type="component" value="Unassembled WGS sequence"/>
</dbReference>
<accession>A0A6A5ATK2</accession>
<evidence type="ECO:0000313" key="1">
    <source>
        <dbReference type="EMBL" id="KAF0769211.1"/>
    </source>
</evidence>
<protein>
    <submittedName>
        <fullName evidence="1">Uncharacterized protein</fullName>
    </submittedName>
</protein>
<name>A0A6A5ATK2_APHAT</name>
<sequence length="157" mass="17695">LFDSLAIVLLTMRQAVFLVGNLAIITFSPGCRLGSLDSCTQVFKQSFEMGDMLDAALKLPSCFVLGQTMPFDQVLFLAIELPLLQQRFNDVQFIPRIIENDRSCFGYWSSLKSFWVLDMMLQAIYIEDIALAFTTSCILNGPMNRGTSFAFSFLFLT</sequence>
<reference evidence="1 2" key="1">
    <citation type="submission" date="2019-06" db="EMBL/GenBank/DDBJ databases">
        <title>Genomics analysis of Aphanomyces spp. identifies a new class of oomycete effector associated with host adaptation.</title>
        <authorList>
            <person name="Gaulin E."/>
        </authorList>
    </citation>
    <scope>NUCLEOTIDE SEQUENCE [LARGE SCALE GENOMIC DNA]</scope>
    <source>
        <strain evidence="1 2">E</strain>
    </source>
</reference>